<dbReference type="EMBL" id="LCFD01000008">
    <property type="protein sequence ID" value="KKS86679.1"/>
    <property type="molecule type" value="Genomic_DNA"/>
</dbReference>
<protein>
    <submittedName>
        <fullName evidence="1">Uncharacterized protein</fullName>
    </submittedName>
</protein>
<dbReference type="AlphaFoldDB" id="A0A0G1CME2"/>
<sequence length="427" mass="48537">MLPVETELGRLDLTDKYLHYPYLNPLPIRNVDVFWRNGQAETIYKFGSFPEVLYTLFPHLAGTGVAETIHTIATAVRPVVKITPSVEFEYGEAPFLIAGSIGKMIAASRRPYGFFTPRKIFGVLARVYPQVVEFECLAQKAIDVDFRFSLQTGYTPAVLEEIVLSVIKYRRLPVVSTAIVNHFGSHESLDVTIGDWVKLDLGTLPPFELKTQKDNTRMSFPNSSKDQFAVAFFDPYEEYKEHMGVKRAEGVVSASEFGRVQLECEDVSLGIDMADLPQAVVVGLRASLNRIFYPPKSLWFLDGGHPLWPYLELPENWKRFRSNSENREKMFIVHQGQITKGFLLNILCDPKSLRLLKQSHVLDQVLLGDWLPKQRIEEFLQTVRLGYSDLFKSGKLTASDCGLVKLAEFLNIDLPDLLPLFQLKRTE</sequence>
<proteinExistence type="predicted"/>
<gene>
    <name evidence="1" type="ORF">UV61_C0008G0132</name>
</gene>
<evidence type="ECO:0000313" key="1">
    <source>
        <dbReference type="EMBL" id="KKS86679.1"/>
    </source>
</evidence>
<dbReference type="Proteomes" id="UP000034050">
    <property type="component" value="Unassembled WGS sequence"/>
</dbReference>
<reference evidence="1 2" key="1">
    <citation type="journal article" date="2015" name="Nature">
        <title>rRNA introns, odd ribosomes, and small enigmatic genomes across a large radiation of phyla.</title>
        <authorList>
            <person name="Brown C.T."/>
            <person name="Hug L.A."/>
            <person name="Thomas B.C."/>
            <person name="Sharon I."/>
            <person name="Castelle C.J."/>
            <person name="Singh A."/>
            <person name="Wilkins M.J."/>
            <person name="Williams K.H."/>
            <person name="Banfield J.F."/>
        </authorList>
    </citation>
    <scope>NUCLEOTIDE SEQUENCE [LARGE SCALE GENOMIC DNA]</scope>
</reference>
<accession>A0A0G1CME2</accession>
<evidence type="ECO:0000313" key="2">
    <source>
        <dbReference type="Proteomes" id="UP000034050"/>
    </source>
</evidence>
<comment type="caution">
    <text evidence="1">The sequence shown here is derived from an EMBL/GenBank/DDBJ whole genome shotgun (WGS) entry which is preliminary data.</text>
</comment>
<dbReference type="STRING" id="1618446.UV61_C0008G0132"/>
<name>A0A0G1CME2_9BACT</name>
<organism evidence="1 2">
    <name type="scientific">Candidatus Gottesmanbacteria bacterium GW2011_GWB1_43_11</name>
    <dbReference type="NCBI Taxonomy" id="1618446"/>
    <lineage>
        <taxon>Bacteria</taxon>
        <taxon>Candidatus Gottesmaniibacteriota</taxon>
    </lineage>
</organism>